<evidence type="ECO:0000256" key="5">
    <source>
        <dbReference type="ARBA" id="ARBA00023136"/>
    </source>
</evidence>
<keyword evidence="5 7" id="KW-0472">Membrane</keyword>
<dbReference type="KEGG" id="pkc:PKB_4827"/>
<keyword evidence="3 7" id="KW-0812">Transmembrane</keyword>
<accession>A0A024HNR1</accession>
<evidence type="ECO:0000256" key="7">
    <source>
        <dbReference type="SAM" id="Phobius"/>
    </source>
</evidence>
<evidence type="ECO:0000256" key="3">
    <source>
        <dbReference type="ARBA" id="ARBA00022692"/>
    </source>
</evidence>
<evidence type="ECO:0000313" key="9">
    <source>
        <dbReference type="EMBL" id="CDF86147.1"/>
    </source>
</evidence>
<dbReference type="HOGENOM" id="CLU_023392_1_0_6"/>
<evidence type="ECO:0000256" key="2">
    <source>
        <dbReference type="ARBA" id="ARBA00022475"/>
    </source>
</evidence>
<keyword evidence="2" id="KW-1003">Cell membrane</keyword>
<keyword evidence="4 7" id="KW-1133">Transmembrane helix</keyword>
<dbReference type="AlphaFoldDB" id="A0A024HNR1"/>
<feature type="transmembrane region" description="Helical" evidence="7">
    <location>
        <begin position="68"/>
        <end position="87"/>
    </location>
</feature>
<comment type="similarity">
    <text evidence="6">Belongs to the YccS/YhfK family.</text>
</comment>
<reference evidence="9 10" key="2">
    <citation type="submission" date="2014-05" db="EMBL/GenBank/DDBJ databases">
        <title>Genome sequence of the 3-chlorobenzoate degrading bacterium Pseudomonas knackmussii B13 shows multiple evidence for horizontal gene transfer.</title>
        <authorList>
            <person name="Miyazaki R."/>
            <person name="Bertelli C."/>
            <person name="Falquet L."/>
            <person name="Robinson-Rechavi M."/>
            <person name="Gharib W."/>
            <person name="Roy S."/>
            <person name="Van der Meer J.R."/>
        </authorList>
    </citation>
    <scope>NUCLEOTIDE SEQUENCE [LARGE SCALE GENOMIC DNA]</scope>
    <source>
        <strain evidence="9 10">B13</strain>
    </source>
</reference>
<feature type="transmembrane region" description="Helical" evidence="7">
    <location>
        <begin position="93"/>
        <end position="112"/>
    </location>
</feature>
<dbReference type="EMBL" id="HG322950">
    <property type="protein sequence ID" value="CDF86147.1"/>
    <property type="molecule type" value="Genomic_DNA"/>
</dbReference>
<dbReference type="RefSeq" id="WP_084166714.1">
    <property type="nucleotide sequence ID" value="NZ_HG322950.1"/>
</dbReference>
<dbReference type="STRING" id="1301098.PKB_4827"/>
<feature type="transmembrane region" description="Helical" evidence="7">
    <location>
        <begin position="420"/>
        <end position="439"/>
    </location>
</feature>
<dbReference type="eggNOG" id="COG1289">
    <property type="taxonomic scope" value="Bacteria"/>
</dbReference>
<evidence type="ECO:0000313" key="10">
    <source>
        <dbReference type="Proteomes" id="UP000025241"/>
    </source>
</evidence>
<dbReference type="PANTHER" id="PTHR30509:SF9">
    <property type="entry name" value="MULTIDRUG RESISTANCE PROTEIN MDTO"/>
    <property type="match status" value="1"/>
</dbReference>
<protein>
    <submittedName>
        <fullName evidence="9">Putative membrane protein</fullName>
    </submittedName>
</protein>
<feature type="transmembrane region" description="Helical" evidence="7">
    <location>
        <begin position="476"/>
        <end position="495"/>
    </location>
</feature>
<dbReference type="Proteomes" id="UP000025241">
    <property type="component" value="Chromosome I"/>
</dbReference>
<keyword evidence="10" id="KW-1185">Reference proteome</keyword>
<gene>
    <name evidence="9" type="ORF">PKB_4827</name>
</gene>
<sequence length="672" mass="73676">MNGLERLWRFLVAELADFPGRGNALLRNLVACTLVIVISVSLEVPLLALSLIAVFFVGQSNVVLTRMVGILFIVSTTLAVGLAILLLKFTYGYPLLRILCASVLFFAAMFFLRATRLGPLFFLVAIVIIYVQSLVDLIQQPELLLRACLWVWMAIIYPILVTLVVNTLLLPQEPQAQLRAAMRRQLAQVDARLAALAAGRPADANITPAQVQQGTLSLHKLLRFACMRDADYRAEEPRQLALITCVSRLYAASALQAAPVDDGEALEVLREDCAALSASLEGGARLVLPVLHSTAVARSLGAPALEEMRDALRVLTRADEPPPASGATAKEPLLVSDAFSNPNYLLFAFKTWLASMLCYVFYNAVDWPGIHTVMLTCVIVALPSLGASTQKGLLRIGGCLVGSALALFCIVFVIPRIDGIVGLLAMSLPVIGLGAWVAAGSERINYAGLQIMFCFALALLEQFGPTTDLSEIRDRLVGVLLGVLVSTLVHGLLWPEREGEALLRRLAEIFHHIADLLRLPPGTDATRVHALSLRGWSRLSDCEAMLARVALEPGWQQSEHEELTLLCQTLLSSAKEVHWLSVRLQRHRALLVAQRSDFSGVEQEHLADWLDSYAAQLRDEAGEPAPWPALPPVEGEADERDWRLDLVELRRLLGALLLRRQEEATALQEIRP</sequence>
<feature type="transmembrane region" description="Helical" evidence="7">
    <location>
        <begin position="368"/>
        <end position="386"/>
    </location>
</feature>
<comment type="subcellular location">
    <subcellularLocation>
        <location evidence="1">Cell membrane</location>
        <topology evidence="1">Multi-pass membrane protein</topology>
    </subcellularLocation>
</comment>
<name>A0A024HNR1_PSEKB</name>
<reference evidence="9 10" key="1">
    <citation type="submission" date="2013-03" db="EMBL/GenBank/DDBJ databases">
        <authorList>
            <person name="Linke B."/>
        </authorList>
    </citation>
    <scope>NUCLEOTIDE SEQUENCE [LARGE SCALE GENOMIC DNA]</scope>
    <source>
        <strain evidence="9 10">B13</strain>
    </source>
</reference>
<feature type="domain" description="Integral membrane bound transporter" evidence="8">
    <location>
        <begin position="357"/>
        <end position="489"/>
    </location>
</feature>
<feature type="transmembrane region" description="Helical" evidence="7">
    <location>
        <begin position="119"/>
        <end position="138"/>
    </location>
</feature>
<feature type="transmembrane region" description="Helical" evidence="7">
    <location>
        <begin position="28"/>
        <end position="56"/>
    </location>
</feature>
<feature type="transmembrane region" description="Helical" evidence="7">
    <location>
        <begin position="446"/>
        <end position="464"/>
    </location>
</feature>
<dbReference type="GO" id="GO:0005886">
    <property type="term" value="C:plasma membrane"/>
    <property type="evidence" value="ECO:0007669"/>
    <property type="project" value="UniProtKB-SubCell"/>
</dbReference>
<organism evidence="9 10">
    <name type="scientific">Pseudomonas knackmussii (strain DSM 6978 / CCUG 54928 / LMG 23759 / B13)</name>
    <dbReference type="NCBI Taxonomy" id="1301098"/>
    <lineage>
        <taxon>Bacteria</taxon>
        <taxon>Pseudomonadati</taxon>
        <taxon>Pseudomonadota</taxon>
        <taxon>Gammaproteobacteria</taxon>
        <taxon>Pseudomonadales</taxon>
        <taxon>Pseudomonadaceae</taxon>
        <taxon>Pseudomonas</taxon>
    </lineage>
</organism>
<evidence type="ECO:0000256" key="1">
    <source>
        <dbReference type="ARBA" id="ARBA00004651"/>
    </source>
</evidence>
<evidence type="ECO:0000259" key="8">
    <source>
        <dbReference type="Pfam" id="PF13515"/>
    </source>
</evidence>
<dbReference type="OrthoDB" id="105720at2"/>
<feature type="transmembrane region" description="Helical" evidence="7">
    <location>
        <begin position="150"/>
        <end position="170"/>
    </location>
</feature>
<evidence type="ECO:0000256" key="6">
    <source>
        <dbReference type="ARBA" id="ARBA00043993"/>
    </source>
</evidence>
<dbReference type="PANTHER" id="PTHR30509">
    <property type="entry name" value="P-HYDROXYBENZOIC ACID EFFLUX PUMP SUBUNIT-RELATED"/>
    <property type="match status" value="1"/>
</dbReference>
<feature type="transmembrane region" description="Helical" evidence="7">
    <location>
        <begin position="393"/>
        <end position="414"/>
    </location>
</feature>
<proteinExistence type="inferred from homology"/>
<dbReference type="PATRIC" id="fig|1301098.3.peg.4814"/>
<dbReference type="InterPro" id="IPR049453">
    <property type="entry name" value="Memb_transporter_dom"/>
</dbReference>
<dbReference type="Pfam" id="PF13515">
    <property type="entry name" value="FUSC_2"/>
    <property type="match status" value="1"/>
</dbReference>
<evidence type="ECO:0000256" key="4">
    <source>
        <dbReference type="ARBA" id="ARBA00022989"/>
    </source>
</evidence>